<proteinExistence type="predicted"/>
<organism evidence="2 3">
    <name type="scientific">Microbacterium oxydans</name>
    <dbReference type="NCBI Taxonomy" id="82380"/>
    <lineage>
        <taxon>Bacteria</taxon>
        <taxon>Bacillati</taxon>
        <taxon>Actinomycetota</taxon>
        <taxon>Actinomycetes</taxon>
        <taxon>Micrococcales</taxon>
        <taxon>Microbacteriaceae</taxon>
        <taxon>Microbacterium</taxon>
    </lineage>
</organism>
<feature type="transmembrane region" description="Helical" evidence="1">
    <location>
        <begin position="238"/>
        <end position="257"/>
    </location>
</feature>
<feature type="transmembrane region" description="Helical" evidence="1">
    <location>
        <begin position="43"/>
        <end position="64"/>
    </location>
</feature>
<evidence type="ECO:0000313" key="2">
    <source>
        <dbReference type="EMBL" id="AZS40822.1"/>
    </source>
</evidence>
<dbReference type="AlphaFoldDB" id="A0A3S9WL44"/>
<protein>
    <submittedName>
        <fullName evidence="2">Uncharacterized protein</fullName>
    </submittedName>
</protein>
<reference evidence="2 3" key="1">
    <citation type="submission" date="2018-08" db="EMBL/GenBank/DDBJ databases">
        <title>Microbacterium oxydans strain HG3.</title>
        <authorList>
            <person name="ORTET P."/>
        </authorList>
    </citation>
    <scope>NUCLEOTIDE SEQUENCE [LARGE SCALE GENOMIC DNA]</scope>
    <source>
        <strain evidence="2 3">HG3</strain>
    </source>
</reference>
<name>A0A3S9WL44_9MICO</name>
<dbReference type="KEGG" id="moy:CVS54_02166"/>
<feature type="transmembrane region" description="Helical" evidence="1">
    <location>
        <begin position="133"/>
        <end position="156"/>
    </location>
</feature>
<keyword evidence="1" id="KW-1133">Transmembrane helix</keyword>
<feature type="transmembrane region" description="Helical" evidence="1">
    <location>
        <begin position="107"/>
        <end position="127"/>
    </location>
</feature>
<keyword evidence="1" id="KW-0812">Transmembrane</keyword>
<feature type="transmembrane region" description="Helical" evidence="1">
    <location>
        <begin position="263"/>
        <end position="283"/>
    </location>
</feature>
<keyword evidence="1" id="KW-0472">Membrane</keyword>
<gene>
    <name evidence="2" type="ORF">CVS54_02166</name>
</gene>
<dbReference type="EMBL" id="CP031422">
    <property type="protein sequence ID" value="AZS40822.1"/>
    <property type="molecule type" value="Genomic_DNA"/>
</dbReference>
<dbReference type="Proteomes" id="UP000274841">
    <property type="component" value="Chromosome"/>
</dbReference>
<dbReference type="RefSeq" id="WP_127012283.1">
    <property type="nucleotide sequence ID" value="NZ_CP031422.1"/>
</dbReference>
<evidence type="ECO:0000256" key="1">
    <source>
        <dbReference type="SAM" id="Phobius"/>
    </source>
</evidence>
<sequence>MEQKPIEGQDALVPPDPETARRYLETVEAVVDRRDRAVDRRALARLQIGNAVVMAAFFVAFALVLRQDDVLASQIVLFILLVWGQLSTGMAQRTGMQWRMTRSRWPLLVGGAMIVIGAFVVFGFAALDTRLPVGVVLIPAAIVLVGVGGHGVVQLIRAAGDPRRPRPAPRPLPRRLRWGTVLVGVAFAVLTVLAGSPDDVLRSVITLLVMLCLVAWIAASASDLGLPAVGASWRWPHLTVFFVAACIPVGIVLGSGVLDNAGLAGMCAGVGVTASFVAVSFVAGHGERA</sequence>
<feature type="transmembrane region" description="Helical" evidence="1">
    <location>
        <begin position="200"/>
        <end position="226"/>
    </location>
</feature>
<feature type="transmembrane region" description="Helical" evidence="1">
    <location>
        <begin position="70"/>
        <end position="86"/>
    </location>
</feature>
<evidence type="ECO:0000313" key="3">
    <source>
        <dbReference type="Proteomes" id="UP000274841"/>
    </source>
</evidence>
<accession>A0A3S9WL44</accession>
<feature type="transmembrane region" description="Helical" evidence="1">
    <location>
        <begin position="176"/>
        <end position="194"/>
    </location>
</feature>